<dbReference type="Gene3D" id="1.10.260.40">
    <property type="entry name" value="lambda repressor-like DNA-binding domains"/>
    <property type="match status" value="1"/>
</dbReference>
<comment type="caution">
    <text evidence="3">The sequence shown here is derived from an EMBL/GenBank/DDBJ whole genome shotgun (WGS) entry which is preliminary data.</text>
</comment>
<dbReference type="SUPFAM" id="SSF47413">
    <property type="entry name" value="lambda repressor-like DNA-binding domains"/>
    <property type="match status" value="1"/>
</dbReference>
<dbReference type="SMART" id="SM00530">
    <property type="entry name" value="HTH_XRE"/>
    <property type="match status" value="1"/>
</dbReference>
<organism evidence="3 4">
    <name type="scientific">Streptomyces andamanensis</name>
    <dbReference type="NCBI Taxonomy" id="1565035"/>
    <lineage>
        <taxon>Bacteria</taxon>
        <taxon>Bacillati</taxon>
        <taxon>Actinomycetota</taxon>
        <taxon>Actinomycetes</taxon>
        <taxon>Kitasatosporales</taxon>
        <taxon>Streptomycetaceae</taxon>
        <taxon>Streptomyces</taxon>
    </lineage>
</organism>
<name>A0ABV8T8B5_9ACTN</name>
<dbReference type="InterPro" id="IPR001387">
    <property type="entry name" value="Cro/C1-type_HTH"/>
</dbReference>
<proteinExistence type="predicted"/>
<dbReference type="PROSITE" id="PS50943">
    <property type="entry name" value="HTH_CROC1"/>
    <property type="match status" value="1"/>
</dbReference>
<dbReference type="InterPro" id="IPR010982">
    <property type="entry name" value="Lambda_DNA-bd_dom_sf"/>
</dbReference>
<evidence type="ECO:0000313" key="3">
    <source>
        <dbReference type="EMBL" id="MFC4326391.1"/>
    </source>
</evidence>
<dbReference type="EMBL" id="JBHSDP010000002">
    <property type="protein sequence ID" value="MFC4326391.1"/>
    <property type="molecule type" value="Genomic_DNA"/>
</dbReference>
<evidence type="ECO:0000259" key="2">
    <source>
        <dbReference type="PROSITE" id="PS50943"/>
    </source>
</evidence>
<keyword evidence="4" id="KW-1185">Reference proteome</keyword>
<feature type="region of interest" description="Disordered" evidence="1">
    <location>
        <begin position="271"/>
        <end position="294"/>
    </location>
</feature>
<reference evidence="4" key="1">
    <citation type="journal article" date="2019" name="Int. J. Syst. Evol. Microbiol.">
        <title>The Global Catalogue of Microorganisms (GCM) 10K type strain sequencing project: providing services to taxonomists for standard genome sequencing and annotation.</title>
        <authorList>
            <consortium name="The Broad Institute Genomics Platform"/>
            <consortium name="The Broad Institute Genome Sequencing Center for Infectious Disease"/>
            <person name="Wu L."/>
            <person name="Ma J."/>
        </authorList>
    </citation>
    <scope>NUCLEOTIDE SEQUENCE [LARGE SCALE GENOMIC DNA]</scope>
    <source>
        <strain evidence="4">PCU 347</strain>
    </source>
</reference>
<dbReference type="RefSeq" id="WP_381736461.1">
    <property type="nucleotide sequence ID" value="NZ_JBHSDP010000002.1"/>
</dbReference>
<evidence type="ECO:0000256" key="1">
    <source>
        <dbReference type="SAM" id="MobiDB-lite"/>
    </source>
</evidence>
<accession>A0ABV8T8B5</accession>
<gene>
    <name evidence="3" type="ORF">ACFPC0_00815</name>
</gene>
<feature type="domain" description="HTH cro/C1-type" evidence="2">
    <location>
        <begin position="21"/>
        <end position="75"/>
    </location>
</feature>
<evidence type="ECO:0000313" key="4">
    <source>
        <dbReference type="Proteomes" id="UP001595824"/>
    </source>
</evidence>
<protein>
    <submittedName>
        <fullName evidence="3">Helix-turn-helix domain-containing protein</fullName>
    </submittedName>
</protein>
<sequence length="307" mass="33124">MTRCPADGTTRRPFADLAQHLIALRRAARLPQRGLAEAANVSRGAVQRAESGTARPTTAVLDAYLRACGAGEDARKRARLLLVRGRTAQRGRLHELRAPAPDFISSKRELGLALALAYERAGAPSLTDARLTPGRKPLPRTTAWRIVNRKGLPADHEQLITFLTACGVRHPAAQRPYLDAYSHVIAQHGTRRPPPRAQRTRLIRRVHPVPLALGGTDTDARYDVERLAAGIRPVVEAIAADPGVRNAPTAMAEGVQAFADALTALSRSLGREAHRNGTTPPDWITTAGHGSSAHRTEVIRPVHESAG</sequence>
<dbReference type="Proteomes" id="UP001595824">
    <property type="component" value="Unassembled WGS sequence"/>
</dbReference>
<dbReference type="CDD" id="cd00093">
    <property type="entry name" value="HTH_XRE"/>
    <property type="match status" value="1"/>
</dbReference>
<dbReference type="Pfam" id="PF13560">
    <property type="entry name" value="HTH_31"/>
    <property type="match status" value="1"/>
</dbReference>